<dbReference type="NCBIfam" id="NF008907">
    <property type="entry name" value="PRK12270.1"/>
    <property type="match status" value="1"/>
</dbReference>
<comment type="cofactor">
    <cofactor evidence="1">
        <name>thiamine diphosphate</name>
        <dbReference type="ChEBI" id="CHEBI:58937"/>
    </cofactor>
</comment>
<keyword evidence="5" id="KW-0560">Oxidoreductase</keyword>
<dbReference type="InterPro" id="IPR042179">
    <property type="entry name" value="KGD_C_sf"/>
</dbReference>
<evidence type="ECO:0000256" key="5">
    <source>
        <dbReference type="ARBA" id="ARBA00023002"/>
    </source>
</evidence>
<gene>
    <name evidence="9" type="primary">kgd</name>
    <name evidence="9" type="ORF">ElP_65160</name>
</gene>
<dbReference type="CDD" id="cd02016">
    <property type="entry name" value="TPP_E1_OGDC_like"/>
    <property type="match status" value="1"/>
</dbReference>
<evidence type="ECO:0000256" key="1">
    <source>
        <dbReference type="ARBA" id="ARBA00001964"/>
    </source>
</evidence>
<dbReference type="Gene3D" id="1.10.287.1150">
    <property type="entry name" value="TPP helical domain"/>
    <property type="match status" value="1"/>
</dbReference>
<reference evidence="9 10" key="1">
    <citation type="submission" date="2019-02" db="EMBL/GenBank/DDBJ databases">
        <title>Deep-cultivation of Planctomycetes and their phenomic and genomic characterization uncovers novel biology.</title>
        <authorList>
            <person name="Wiegand S."/>
            <person name="Jogler M."/>
            <person name="Boedeker C."/>
            <person name="Pinto D."/>
            <person name="Vollmers J."/>
            <person name="Rivas-Marin E."/>
            <person name="Kohn T."/>
            <person name="Peeters S.H."/>
            <person name="Heuer A."/>
            <person name="Rast P."/>
            <person name="Oberbeckmann S."/>
            <person name="Bunk B."/>
            <person name="Jeske O."/>
            <person name="Meyerdierks A."/>
            <person name="Storesund J.E."/>
            <person name="Kallscheuer N."/>
            <person name="Luecker S."/>
            <person name="Lage O.M."/>
            <person name="Pohl T."/>
            <person name="Merkel B.J."/>
            <person name="Hornburger P."/>
            <person name="Mueller R.-W."/>
            <person name="Bruemmer F."/>
            <person name="Labrenz M."/>
            <person name="Spormann A.M."/>
            <person name="Op den Camp H."/>
            <person name="Overmann J."/>
            <person name="Amann R."/>
            <person name="Jetten M.S.M."/>
            <person name="Mascher T."/>
            <person name="Medema M.H."/>
            <person name="Devos D.P."/>
            <person name="Kaster A.-K."/>
            <person name="Ovreas L."/>
            <person name="Rohde M."/>
            <person name="Galperin M.Y."/>
            <person name="Jogler C."/>
        </authorList>
    </citation>
    <scope>NUCLEOTIDE SEQUENCE [LARGE SCALE GENOMIC DNA]</scope>
    <source>
        <strain evidence="9 10">ElP</strain>
    </source>
</reference>
<dbReference type="Gene3D" id="3.40.50.12470">
    <property type="match status" value="1"/>
</dbReference>
<dbReference type="PIRSF" id="PIRSF000157">
    <property type="entry name" value="Oxoglu_dh_E1"/>
    <property type="match status" value="1"/>
</dbReference>
<comment type="function">
    <text evidence="2">E1 component of the 2-oxoglutarate dehydrogenase (OGDH) complex which catalyzes the decarboxylation of 2-oxoglutarate, the first step in the conversion of 2-oxoglutarate to succinyl-CoA and CO(2).</text>
</comment>
<dbReference type="GO" id="GO:0006099">
    <property type="term" value="P:tricarboxylic acid cycle"/>
    <property type="evidence" value="ECO:0007669"/>
    <property type="project" value="TreeGrafter"/>
</dbReference>
<comment type="similarity">
    <text evidence="3">Belongs to the alpha-ketoglutarate dehydrogenase family.</text>
</comment>
<dbReference type="Pfam" id="PF00676">
    <property type="entry name" value="E1_dh"/>
    <property type="match status" value="1"/>
</dbReference>
<dbReference type="PANTHER" id="PTHR23152:SF4">
    <property type="entry name" value="2-OXOADIPATE DEHYDROGENASE COMPLEX COMPONENT E1"/>
    <property type="match status" value="1"/>
</dbReference>
<dbReference type="Pfam" id="PF02779">
    <property type="entry name" value="Transket_pyr"/>
    <property type="match status" value="1"/>
</dbReference>
<keyword evidence="10" id="KW-1185">Reference proteome</keyword>
<dbReference type="NCBIfam" id="NF006914">
    <property type="entry name" value="PRK09404.1"/>
    <property type="match status" value="1"/>
</dbReference>
<dbReference type="InterPro" id="IPR031717">
    <property type="entry name" value="ODO-1/KGD_C"/>
</dbReference>
<evidence type="ECO:0000256" key="3">
    <source>
        <dbReference type="ARBA" id="ARBA00006936"/>
    </source>
</evidence>
<dbReference type="GO" id="GO:0004591">
    <property type="term" value="F:oxoglutarate dehydrogenase (succinyl-transferring) activity"/>
    <property type="evidence" value="ECO:0007669"/>
    <property type="project" value="UniProtKB-EC"/>
</dbReference>
<dbReference type="AlphaFoldDB" id="A0A518HCH9"/>
<evidence type="ECO:0000256" key="7">
    <source>
        <dbReference type="SAM" id="MobiDB-lite"/>
    </source>
</evidence>
<feature type="region of interest" description="Disordered" evidence="7">
    <location>
        <begin position="44"/>
        <end position="64"/>
    </location>
</feature>
<evidence type="ECO:0000313" key="9">
    <source>
        <dbReference type="EMBL" id="QDV38561.1"/>
    </source>
</evidence>
<proteinExistence type="inferred from homology"/>
<dbReference type="GO" id="GO:0030976">
    <property type="term" value="F:thiamine pyrophosphate binding"/>
    <property type="evidence" value="ECO:0007669"/>
    <property type="project" value="InterPro"/>
</dbReference>
<keyword evidence="6" id="KW-0786">Thiamine pyrophosphate</keyword>
<evidence type="ECO:0000259" key="8">
    <source>
        <dbReference type="SMART" id="SM00861"/>
    </source>
</evidence>
<feature type="domain" description="Transketolase-like pyrimidine-binding" evidence="8">
    <location>
        <begin position="589"/>
        <end position="783"/>
    </location>
</feature>
<dbReference type="RefSeq" id="WP_145277156.1">
    <property type="nucleotide sequence ID" value="NZ_CP036426.1"/>
</dbReference>
<keyword evidence="9" id="KW-0808">Transferase</keyword>
<dbReference type="NCBIfam" id="TIGR00239">
    <property type="entry name" value="2oxo_dh_E1"/>
    <property type="match status" value="1"/>
</dbReference>
<dbReference type="OrthoDB" id="9759785at2"/>
<dbReference type="EC" id="1.2.4.2" evidence="4"/>
<sequence length="952" mass="105872">MNRSTVANRWNQDLIEEHYLQWQQDPATLDASWRHFFEGFELGRVDGSPPGGEPPGAARPPASSAVAPVDAEALENAQAQAAVTRLVDAYREVGHYLADLDPLRLAGRKETYDPLDLAEFGLSDAHLGRPFFTRMFEPPQASLGELIEALRTTYCGSIGVEYMHIRDRRVRSWLQERMEPVRNNPGFELKKKRRILWKLNAASLFETFLHLRYVGQKRFSLEGGEMLIPLLDAIIEQAAGFGVREIVLGMPHRGRLNVLANILNKPYSQIFHEFEGNMPKTVGGDGDVKYHLGFSADHVAADGHSVHLSLTANPSHLEAVNPVVEGRMRAKQRMFLDRDRKLGVPILIHGDAAFAGQGLVAETLNLSQLPGYRTGGTIHIVVNNQIGFTTAPMEGRSSRYCTDVAKMIEVPIFHVNGDDPEAVVYVGELALEFRETFGQDVVIDMVCYRKHGHNESDEPAFTQPVMYEAIRRKRPVLEIYTKQLIDSGDLTQEEADTLEETFREKLESIYKEVHDATEAPEPIQPGFKGPWEGLRSEFDWTPVDTGVPRDRLALIGDRMGSLPEGFTRNRKLDRILSARVQAVQEGGPIDWALAEGLAFGSLLLEGTPVRLSGQDSRRGTFSQRHASVVDVQTGERFYPLQHLAPREQAEFCVYDSMLSEAAVLGFDYGYSLDSPHMLICWEAQFGDFGNGAQVIIDQFIASGESKWGRGSGIVLLLPHGYEGQGPEHSSARLERFLQLCAEENMQVVNCTTPAQYFHLLRRQIRRSFRKPLVVMTPKSLLRHKRCVSSIDELTTGGFEEVIDDGAADPGKVRRVVLSAGKVYYDLLARREAAEKDDVALVRLEQLYPFPAEALASILARYENARELVWAQEESQNMGGWGFVAPRLEELAGRPFQYVGRDASASPATGSNAVHTREQEELVDAALGSASLPHLVTASAARKAVAAASNGQR</sequence>
<dbReference type="PANTHER" id="PTHR23152">
    <property type="entry name" value="2-OXOGLUTARATE DEHYDROGENASE"/>
    <property type="match status" value="1"/>
</dbReference>
<dbReference type="InterPro" id="IPR011603">
    <property type="entry name" value="2oxoglutarate_DH_E1"/>
</dbReference>
<evidence type="ECO:0000313" key="10">
    <source>
        <dbReference type="Proteomes" id="UP000317835"/>
    </source>
</evidence>
<name>A0A518HCH9_9BACT</name>
<dbReference type="KEGG" id="tpla:ElP_65160"/>
<feature type="compositionally biased region" description="Low complexity" evidence="7">
    <location>
        <begin position="55"/>
        <end position="64"/>
    </location>
</feature>
<accession>A0A518HCH9</accession>
<dbReference type="Pfam" id="PF16078">
    <property type="entry name" value="2-oxogl_dehyd_N"/>
    <property type="match status" value="1"/>
</dbReference>
<dbReference type="InterPro" id="IPR005475">
    <property type="entry name" value="Transketolase-like_Pyr-bd"/>
</dbReference>
<protein>
    <recommendedName>
        <fullName evidence="4">oxoglutarate dehydrogenase (succinyl-transferring)</fullName>
        <ecNumber evidence="4">1.2.4.2</ecNumber>
    </recommendedName>
</protein>
<evidence type="ECO:0000256" key="2">
    <source>
        <dbReference type="ARBA" id="ARBA00003906"/>
    </source>
</evidence>
<dbReference type="FunFam" id="3.40.50.12470:FF:000003">
    <property type="entry name" value="2-oxoglutarate dehydrogenase E1 component"/>
    <property type="match status" value="1"/>
</dbReference>
<dbReference type="InterPro" id="IPR001017">
    <property type="entry name" value="DH_E1"/>
</dbReference>
<evidence type="ECO:0000256" key="4">
    <source>
        <dbReference type="ARBA" id="ARBA00012280"/>
    </source>
</evidence>
<dbReference type="GO" id="GO:0005829">
    <property type="term" value="C:cytosol"/>
    <property type="evidence" value="ECO:0007669"/>
    <property type="project" value="TreeGrafter"/>
</dbReference>
<dbReference type="Gene3D" id="3.40.50.11610">
    <property type="entry name" value="Multifunctional 2-oxoglutarate metabolism enzyme, C-terminal domain"/>
    <property type="match status" value="1"/>
</dbReference>
<dbReference type="InterPro" id="IPR029061">
    <property type="entry name" value="THDP-binding"/>
</dbReference>
<dbReference type="GO" id="GO:0045252">
    <property type="term" value="C:oxoglutarate dehydrogenase complex"/>
    <property type="evidence" value="ECO:0007669"/>
    <property type="project" value="TreeGrafter"/>
</dbReference>
<dbReference type="Pfam" id="PF16870">
    <property type="entry name" value="OxoGdeHyase_C"/>
    <property type="match status" value="1"/>
</dbReference>
<dbReference type="SUPFAM" id="SSF52518">
    <property type="entry name" value="Thiamin diphosphate-binding fold (THDP-binding)"/>
    <property type="match status" value="2"/>
</dbReference>
<dbReference type="Gene3D" id="3.40.50.970">
    <property type="match status" value="1"/>
</dbReference>
<evidence type="ECO:0000256" key="6">
    <source>
        <dbReference type="ARBA" id="ARBA00023052"/>
    </source>
</evidence>
<dbReference type="InterPro" id="IPR032106">
    <property type="entry name" value="2-oxogl_dehyd_N"/>
</dbReference>
<dbReference type="SMART" id="SM00861">
    <property type="entry name" value="Transket_pyr"/>
    <property type="match status" value="1"/>
</dbReference>
<dbReference type="GO" id="GO:0016740">
    <property type="term" value="F:transferase activity"/>
    <property type="evidence" value="ECO:0007669"/>
    <property type="project" value="UniProtKB-KW"/>
</dbReference>
<dbReference type="Proteomes" id="UP000317835">
    <property type="component" value="Chromosome"/>
</dbReference>
<organism evidence="9 10">
    <name type="scientific">Tautonia plasticadhaerens</name>
    <dbReference type="NCBI Taxonomy" id="2527974"/>
    <lineage>
        <taxon>Bacteria</taxon>
        <taxon>Pseudomonadati</taxon>
        <taxon>Planctomycetota</taxon>
        <taxon>Planctomycetia</taxon>
        <taxon>Isosphaerales</taxon>
        <taxon>Isosphaeraceae</taxon>
        <taxon>Tautonia</taxon>
    </lineage>
</organism>
<dbReference type="EMBL" id="CP036426">
    <property type="protein sequence ID" value="QDV38561.1"/>
    <property type="molecule type" value="Genomic_DNA"/>
</dbReference>